<keyword evidence="2" id="KW-1185">Reference proteome</keyword>
<reference evidence="1 2" key="1">
    <citation type="submission" date="2018-02" db="EMBL/GenBank/DDBJ databases">
        <title>Insights into the biology of acidophilic members of the Acidiferrobacteraceae family derived from comparative genomic analyses.</title>
        <authorList>
            <person name="Issotta F."/>
            <person name="Thyssen C."/>
            <person name="Mena C."/>
            <person name="Moya A."/>
            <person name="Bellenberg S."/>
            <person name="Sproer C."/>
            <person name="Covarrubias P.C."/>
            <person name="Sand W."/>
            <person name="Quatrini R."/>
            <person name="Vera M."/>
        </authorList>
    </citation>
    <scope>NUCLEOTIDE SEQUENCE [LARGE SCALE GENOMIC DNA]</scope>
    <source>
        <strain evidence="2">m-1</strain>
    </source>
</reference>
<dbReference type="EMBL" id="PSYR01000002">
    <property type="protein sequence ID" value="RCN57178.1"/>
    <property type="molecule type" value="Genomic_DNA"/>
</dbReference>
<dbReference type="Proteomes" id="UP000253250">
    <property type="component" value="Unassembled WGS sequence"/>
</dbReference>
<name>A0A368HFL0_9GAMM</name>
<dbReference type="AlphaFoldDB" id="A0A368HFL0"/>
<accession>A0A368HFL0</accession>
<dbReference type="OrthoDB" id="9921534at2"/>
<dbReference type="Pfam" id="PF05258">
    <property type="entry name" value="DciA"/>
    <property type="match status" value="1"/>
</dbReference>
<organism evidence="1 2">
    <name type="scientific">Acidiferrobacter thiooxydans</name>
    <dbReference type="NCBI Taxonomy" id="163359"/>
    <lineage>
        <taxon>Bacteria</taxon>
        <taxon>Pseudomonadati</taxon>
        <taxon>Pseudomonadota</taxon>
        <taxon>Gammaproteobacteria</taxon>
        <taxon>Acidiferrobacterales</taxon>
        <taxon>Acidiferrobacteraceae</taxon>
        <taxon>Acidiferrobacter</taxon>
    </lineage>
</organism>
<proteinExistence type="predicted"/>
<dbReference type="RefSeq" id="WP_083995830.1">
    <property type="nucleotide sequence ID" value="NZ_CP080624.1"/>
</dbReference>
<gene>
    <name evidence="1" type="ORF">C4900_10430</name>
</gene>
<sequence>MQAIARFLDRSLPRPPADLIQGPALEALWARCRPEGLHAVEALFYCRGRLFVVAPGSASAARLRQETPDLLARLRAEVGLGAIREIVVRRVGWEGARSRSRGGEGRPVRSAIGSRCFESLAETVCDASLKASLTRLASALASGSTEDTGRA</sequence>
<dbReference type="InterPro" id="IPR007922">
    <property type="entry name" value="DciA-like"/>
</dbReference>
<evidence type="ECO:0000313" key="1">
    <source>
        <dbReference type="EMBL" id="RCN57178.1"/>
    </source>
</evidence>
<protein>
    <submittedName>
        <fullName evidence="1">DUF721 domain-containing protein</fullName>
    </submittedName>
</protein>
<comment type="caution">
    <text evidence="1">The sequence shown here is derived from an EMBL/GenBank/DDBJ whole genome shotgun (WGS) entry which is preliminary data.</text>
</comment>
<evidence type="ECO:0000313" key="2">
    <source>
        <dbReference type="Proteomes" id="UP000253250"/>
    </source>
</evidence>